<dbReference type="InterPro" id="IPR013320">
    <property type="entry name" value="ConA-like_dom_sf"/>
</dbReference>
<dbReference type="InterPro" id="IPR050258">
    <property type="entry name" value="Leguminous_Lectin"/>
</dbReference>
<evidence type="ECO:0000256" key="3">
    <source>
        <dbReference type="ARBA" id="ARBA00023211"/>
    </source>
</evidence>
<name>A0AAV1XLU7_LUPLU</name>
<dbReference type="EMBL" id="CAXHTB010000016">
    <property type="protein sequence ID" value="CAL0322608.1"/>
    <property type="molecule type" value="Genomic_DNA"/>
</dbReference>
<dbReference type="PANTHER" id="PTHR32401">
    <property type="entry name" value="CONCANAVALIN A-LIKE LECTIN FAMILY PROTEIN"/>
    <property type="match status" value="1"/>
</dbReference>
<dbReference type="Pfam" id="PF00139">
    <property type="entry name" value="Lectin_legB"/>
    <property type="match status" value="1"/>
</dbReference>
<gene>
    <name evidence="5" type="ORF">LLUT_LOCUS23668</name>
</gene>
<evidence type="ECO:0000259" key="4">
    <source>
        <dbReference type="Pfam" id="PF00139"/>
    </source>
</evidence>
<dbReference type="AlphaFoldDB" id="A0AAV1XLU7"/>
<keyword evidence="6" id="KW-1185">Reference proteome</keyword>
<organism evidence="5 6">
    <name type="scientific">Lupinus luteus</name>
    <name type="common">European yellow lupine</name>
    <dbReference type="NCBI Taxonomy" id="3873"/>
    <lineage>
        <taxon>Eukaryota</taxon>
        <taxon>Viridiplantae</taxon>
        <taxon>Streptophyta</taxon>
        <taxon>Embryophyta</taxon>
        <taxon>Tracheophyta</taxon>
        <taxon>Spermatophyta</taxon>
        <taxon>Magnoliopsida</taxon>
        <taxon>eudicotyledons</taxon>
        <taxon>Gunneridae</taxon>
        <taxon>Pentapetalae</taxon>
        <taxon>rosids</taxon>
        <taxon>fabids</taxon>
        <taxon>Fabales</taxon>
        <taxon>Fabaceae</taxon>
        <taxon>Papilionoideae</taxon>
        <taxon>50 kb inversion clade</taxon>
        <taxon>genistoids sensu lato</taxon>
        <taxon>core genistoids</taxon>
        <taxon>Genisteae</taxon>
        <taxon>Lupinus</taxon>
    </lineage>
</organism>
<dbReference type="Gene3D" id="2.60.120.200">
    <property type="match status" value="1"/>
</dbReference>
<comment type="similarity">
    <text evidence="1">Belongs to the leguminous lectin family.</text>
</comment>
<sequence>MARAGQKKPKVPLISKNINLSEVLLDETYVGFSAATGKILDSTKILAWSFSNSNFSIGDALLTDNLPSFFRHKGLKAQGGYTIEEAERLLHLGLLCSESDSSIRPNMRQVVKVLERGMEGIEPDEESMEMSLLGKIKSAAMWSKTECTIPYKNHPTLDEIRMFSFSSKTTRSGSVTIPEPESIRGGLYMENSKSTL</sequence>
<reference evidence="5 6" key="1">
    <citation type="submission" date="2024-03" db="EMBL/GenBank/DDBJ databases">
        <authorList>
            <person name="Martinez-Hernandez J."/>
        </authorList>
    </citation>
    <scope>NUCLEOTIDE SEQUENCE [LARGE SCALE GENOMIC DNA]</scope>
</reference>
<accession>A0AAV1XLU7</accession>
<evidence type="ECO:0000256" key="1">
    <source>
        <dbReference type="ARBA" id="ARBA00007606"/>
    </source>
</evidence>
<keyword evidence="2" id="KW-0430">Lectin</keyword>
<dbReference type="Proteomes" id="UP001497480">
    <property type="component" value="Unassembled WGS sequence"/>
</dbReference>
<dbReference type="GO" id="GO:0030246">
    <property type="term" value="F:carbohydrate binding"/>
    <property type="evidence" value="ECO:0007669"/>
    <property type="project" value="UniProtKB-KW"/>
</dbReference>
<evidence type="ECO:0000313" key="6">
    <source>
        <dbReference type="Proteomes" id="UP001497480"/>
    </source>
</evidence>
<evidence type="ECO:0000256" key="2">
    <source>
        <dbReference type="ARBA" id="ARBA00022734"/>
    </source>
</evidence>
<dbReference type="PANTHER" id="PTHR32401:SF38">
    <property type="entry name" value="LECTIN-LIKE PROTEIN"/>
    <property type="match status" value="1"/>
</dbReference>
<dbReference type="SUPFAM" id="SSF49899">
    <property type="entry name" value="Concanavalin A-like lectins/glucanases"/>
    <property type="match status" value="1"/>
</dbReference>
<comment type="caution">
    <text evidence="5">The sequence shown here is derived from an EMBL/GenBank/DDBJ whole genome shotgun (WGS) entry which is preliminary data.</text>
</comment>
<keyword evidence="3" id="KW-0464">Manganese</keyword>
<feature type="domain" description="Legume lectin" evidence="4">
    <location>
        <begin position="5"/>
        <end position="54"/>
    </location>
</feature>
<protein>
    <recommendedName>
        <fullName evidence="4">Legume lectin domain-containing protein</fullName>
    </recommendedName>
</protein>
<evidence type="ECO:0000313" key="5">
    <source>
        <dbReference type="EMBL" id="CAL0322608.1"/>
    </source>
</evidence>
<proteinExistence type="inferred from homology"/>
<dbReference type="InterPro" id="IPR001220">
    <property type="entry name" value="Legume_lectin_dom"/>
</dbReference>